<evidence type="ECO:0000313" key="4">
    <source>
        <dbReference type="Proteomes" id="UP001596456"/>
    </source>
</evidence>
<organism evidence="3 4">
    <name type="scientific">Rhodocista pekingensis</name>
    <dbReference type="NCBI Taxonomy" id="201185"/>
    <lineage>
        <taxon>Bacteria</taxon>
        <taxon>Pseudomonadati</taxon>
        <taxon>Pseudomonadota</taxon>
        <taxon>Alphaproteobacteria</taxon>
        <taxon>Rhodospirillales</taxon>
        <taxon>Azospirillaceae</taxon>
        <taxon>Rhodocista</taxon>
    </lineage>
</organism>
<feature type="region of interest" description="Disordered" evidence="1">
    <location>
        <begin position="203"/>
        <end position="228"/>
    </location>
</feature>
<comment type="caution">
    <text evidence="3">The sequence shown here is derived from an EMBL/GenBank/DDBJ whole genome shotgun (WGS) entry which is preliminary data.</text>
</comment>
<feature type="region of interest" description="Disordered" evidence="1">
    <location>
        <begin position="1"/>
        <end position="60"/>
    </location>
</feature>
<evidence type="ECO:0000256" key="1">
    <source>
        <dbReference type="SAM" id="MobiDB-lite"/>
    </source>
</evidence>
<name>A0ABW2KR44_9PROT</name>
<dbReference type="Proteomes" id="UP001596456">
    <property type="component" value="Unassembled WGS sequence"/>
</dbReference>
<protein>
    <submittedName>
        <fullName evidence="3">Phasin family protein</fullName>
    </submittedName>
</protein>
<accession>A0ABW2KR44</accession>
<dbReference type="InterPro" id="IPR018968">
    <property type="entry name" value="Phasin"/>
</dbReference>
<sequence>MANEKDTASGRETAARETAGKEAATREASAREATPRRTGEREAAKDTTGKDTGSKEETVRDTVREAAGTAGEAAHGTAAAVERTAGELLSAGADTAGRTAVVARNAADAARDQTARVGREAADRTVRSVETMVQMQSIMADGVQTFWKEWMDYTQGSVQRWADQMQNLLRARTMQDVIAAQSDIVRVEMEHMVRRSIRLSELASQSTDAAMRQLRTGNRPQDDERRAA</sequence>
<evidence type="ECO:0000259" key="2">
    <source>
        <dbReference type="Pfam" id="PF09361"/>
    </source>
</evidence>
<dbReference type="Pfam" id="PF09361">
    <property type="entry name" value="Phasin_2"/>
    <property type="match status" value="1"/>
</dbReference>
<evidence type="ECO:0000313" key="3">
    <source>
        <dbReference type="EMBL" id="MFC7331781.1"/>
    </source>
</evidence>
<dbReference type="RefSeq" id="WP_377355764.1">
    <property type="nucleotide sequence ID" value="NZ_JBHTCM010000004.1"/>
</dbReference>
<reference evidence="4" key="1">
    <citation type="journal article" date="2019" name="Int. J. Syst. Evol. Microbiol.">
        <title>The Global Catalogue of Microorganisms (GCM) 10K type strain sequencing project: providing services to taxonomists for standard genome sequencing and annotation.</title>
        <authorList>
            <consortium name="The Broad Institute Genomics Platform"/>
            <consortium name="The Broad Institute Genome Sequencing Center for Infectious Disease"/>
            <person name="Wu L."/>
            <person name="Ma J."/>
        </authorList>
    </citation>
    <scope>NUCLEOTIDE SEQUENCE [LARGE SCALE GENOMIC DNA]</scope>
    <source>
        <strain evidence="4">CGMCC 1.16275</strain>
    </source>
</reference>
<gene>
    <name evidence="3" type="ORF">ACFQPS_01270</name>
</gene>
<keyword evidence="4" id="KW-1185">Reference proteome</keyword>
<feature type="domain" description="Phasin" evidence="2">
    <location>
        <begin position="127"/>
        <end position="212"/>
    </location>
</feature>
<dbReference type="EMBL" id="JBHTCM010000004">
    <property type="protein sequence ID" value="MFC7331781.1"/>
    <property type="molecule type" value="Genomic_DNA"/>
</dbReference>
<proteinExistence type="predicted"/>